<dbReference type="InterPro" id="IPR024544">
    <property type="entry name" value="DUF3858"/>
</dbReference>
<dbReference type="AlphaFoldDB" id="A0A413SVW6"/>
<feature type="domain" description="DUF3858" evidence="2">
    <location>
        <begin position="445"/>
        <end position="539"/>
    </location>
</feature>
<evidence type="ECO:0000259" key="1">
    <source>
        <dbReference type="Pfam" id="PF12969"/>
    </source>
</evidence>
<name>A0A413SVW6_9BACT</name>
<gene>
    <name evidence="3" type="ORF">DW921_13900</name>
</gene>
<dbReference type="InterPro" id="IPR024618">
    <property type="entry name" value="DUF3857"/>
</dbReference>
<dbReference type="Pfam" id="PF12969">
    <property type="entry name" value="DUF3857"/>
    <property type="match status" value="1"/>
</dbReference>
<dbReference type="RefSeq" id="WP_118400969.1">
    <property type="nucleotide sequence ID" value="NZ_CABJGD010000043.1"/>
</dbReference>
<dbReference type="Gene3D" id="2.60.120.1130">
    <property type="match status" value="1"/>
</dbReference>
<sequence length="545" mass="59572">MKTLSIYIGILGMLLLAVLPVKAESEAEFRKLSKTYTLRADGSQELRVQKELTLFTHAAMNGLYGETFIVYDPEFQELTIHESYTRQKDGTVIKTPSNALVEVLPSSAANAPAYNHLKEMVVVHTGLELGATIYLDYSIVSKAGYLPELDVCCPVKELSPVKEFIFRLNVPAGKSVRYELLNASAKPVIAQGNGMKSFIWTLKDVAPRPYAYPSGRGNLGLVQAVASGMMPVFVASTWPGYTEAVKYLQKQFAVGNTSVVEGKVAELTQGLEGNPQAMRNAIANYMAGLYQLGHCNVSLQDAGYRLRPASEVITSAYGTQAELVNLDVTLQRAAGLEAEVAVCALRPSVDGNRGLATVMSLVCQSKKMPEKVALTGTEEACLQPFMTITDLQGKKLMLESYLGAKEARTIDTLEVKSDKLQELADGWGIVPLSDPTPVHSLYAYAGNTSISEKILLPRMVDCALETIVRLPEGMKWSGHADKEISNACGKVVFSYKAVKGGVKVTRSIRIDRQLQTPANYKELYALLSEWRDTNNHTLVVKKVSE</sequence>
<accession>A0A413SVW6</accession>
<feature type="domain" description="DUF3857" evidence="1">
    <location>
        <begin position="40"/>
        <end position="208"/>
    </location>
</feature>
<dbReference type="Pfam" id="PF12970">
    <property type="entry name" value="DUF3858"/>
    <property type="match status" value="1"/>
</dbReference>
<organism evidence="3 4">
    <name type="scientific">Phocaeicola coprophilus</name>
    <dbReference type="NCBI Taxonomy" id="387090"/>
    <lineage>
        <taxon>Bacteria</taxon>
        <taxon>Pseudomonadati</taxon>
        <taxon>Bacteroidota</taxon>
        <taxon>Bacteroidia</taxon>
        <taxon>Bacteroidales</taxon>
        <taxon>Bacteroidaceae</taxon>
        <taxon>Phocaeicola</taxon>
    </lineage>
</organism>
<dbReference type="Gene3D" id="3.10.620.30">
    <property type="match status" value="1"/>
</dbReference>
<protein>
    <submittedName>
        <fullName evidence="3">DUF3857 domain-containing protein</fullName>
    </submittedName>
</protein>
<dbReference type="Proteomes" id="UP000283855">
    <property type="component" value="Unassembled WGS sequence"/>
</dbReference>
<comment type="caution">
    <text evidence="3">The sequence shown here is derived from an EMBL/GenBank/DDBJ whole genome shotgun (WGS) entry which is preliminary data.</text>
</comment>
<proteinExistence type="predicted"/>
<dbReference type="Gene3D" id="2.60.40.3140">
    <property type="match status" value="1"/>
</dbReference>
<reference evidence="3 4" key="1">
    <citation type="submission" date="2018-08" db="EMBL/GenBank/DDBJ databases">
        <title>A genome reference for cultivated species of the human gut microbiota.</title>
        <authorList>
            <person name="Zou Y."/>
            <person name="Xue W."/>
            <person name="Luo G."/>
        </authorList>
    </citation>
    <scope>NUCLEOTIDE SEQUENCE [LARGE SCALE GENOMIC DNA]</scope>
    <source>
        <strain evidence="3 4">AM42-38</strain>
    </source>
</reference>
<evidence type="ECO:0000313" key="4">
    <source>
        <dbReference type="Proteomes" id="UP000283855"/>
    </source>
</evidence>
<dbReference type="EMBL" id="QSFT01000043">
    <property type="protein sequence ID" value="RHA73159.1"/>
    <property type="molecule type" value="Genomic_DNA"/>
</dbReference>
<evidence type="ECO:0000313" key="3">
    <source>
        <dbReference type="EMBL" id="RHA73159.1"/>
    </source>
</evidence>
<evidence type="ECO:0000259" key="2">
    <source>
        <dbReference type="Pfam" id="PF12970"/>
    </source>
</evidence>